<evidence type="ECO:0000259" key="3">
    <source>
        <dbReference type="SMART" id="SM00429"/>
    </source>
</evidence>
<dbReference type="Proteomes" id="UP000199577">
    <property type="component" value="Unassembled WGS sequence"/>
</dbReference>
<dbReference type="OrthoDB" id="670826at2"/>
<evidence type="ECO:0000256" key="2">
    <source>
        <dbReference type="SAM" id="Phobius"/>
    </source>
</evidence>
<feature type="domain" description="IPT/TIG" evidence="3">
    <location>
        <begin position="136"/>
        <end position="216"/>
    </location>
</feature>
<dbReference type="EMBL" id="FOLL01000019">
    <property type="protein sequence ID" value="SFC68704.1"/>
    <property type="molecule type" value="Genomic_DNA"/>
</dbReference>
<evidence type="ECO:0000256" key="1">
    <source>
        <dbReference type="ARBA" id="ARBA00022729"/>
    </source>
</evidence>
<dbReference type="InterPro" id="IPR014756">
    <property type="entry name" value="Ig_E-set"/>
</dbReference>
<keyword evidence="2" id="KW-0472">Membrane</keyword>
<dbReference type="Pfam" id="PF01833">
    <property type="entry name" value="TIG"/>
    <property type="match status" value="5"/>
</dbReference>
<dbReference type="SUPFAM" id="SSF81296">
    <property type="entry name" value="E set domains"/>
    <property type="match status" value="5"/>
</dbReference>
<dbReference type="SUPFAM" id="SSF101898">
    <property type="entry name" value="NHL repeat"/>
    <property type="match status" value="1"/>
</dbReference>
<dbReference type="AlphaFoldDB" id="A0A1I1L6L7"/>
<dbReference type="CDD" id="cd00603">
    <property type="entry name" value="IPT_PCSR"/>
    <property type="match status" value="4"/>
</dbReference>
<keyword evidence="2" id="KW-0812">Transmembrane</keyword>
<accession>A0A1I1L6L7</accession>
<dbReference type="Gene3D" id="2.120.10.30">
    <property type="entry name" value="TolB, C-terminal domain"/>
    <property type="match status" value="2"/>
</dbReference>
<dbReference type="InterPro" id="IPR002909">
    <property type="entry name" value="IPT_dom"/>
</dbReference>
<dbReference type="InterPro" id="IPR011042">
    <property type="entry name" value="6-blade_b-propeller_TolB-like"/>
</dbReference>
<reference evidence="4 5" key="1">
    <citation type="submission" date="2016-10" db="EMBL/GenBank/DDBJ databases">
        <authorList>
            <person name="de Groot N.N."/>
        </authorList>
    </citation>
    <scope>NUCLEOTIDE SEQUENCE [LARGE SCALE GENOMIC DNA]</scope>
    <source>
        <strain evidence="4 5">DSM 22900</strain>
    </source>
</reference>
<dbReference type="SMART" id="SM00429">
    <property type="entry name" value="IPT"/>
    <property type="match status" value="4"/>
</dbReference>
<keyword evidence="2" id="KW-1133">Transmembrane helix</keyword>
<dbReference type="InterPro" id="IPR052387">
    <property type="entry name" value="Fibrocystin"/>
</dbReference>
<feature type="domain" description="IPT/TIG" evidence="3">
    <location>
        <begin position="297"/>
        <end position="375"/>
    </location>
</feature>
<protein>
    <submittedName>
        <fullName evidence="4">IPT/TIG domain-containing protein</fullName>
    </submittedName>
</protein>
<proteinExistence type="predicted"/>
<dbReference type="InterPro" id="IPR013783">
    <property type="entry name" value="Ig-like_fold"/>
</dbReference>
<organism evidence="4 5">
    <name type="scientific">Parapedobacter composti</name>
    <dbReference type="NCBI Taxonomy" id="623281"/>
    <lineage>
        <taxon>Bacteria</taxon>
        <taxon>Pseudomonadati</taxon>
        <taxon>Bacteroidota</taxon>
        <taxon>Sphingobacteriia</taxon>
        <taxon>Sphingobacteriales</taxon>
        <taxon>Sphingobacteriaceae</taxon>
        <taxon>Parapedobacter</taxon>
    </lineage>
</organism>
<evidence type="ECO:0000313" key="4">
    <source>
        <dbReference type="EMBL" id="SFC68704.1"/>
    </source>
</evidence>
<evidence type="ECO:0000313" key="5">
    <source>
        <dbReference type="Proteomes" id="UP000199577"/>
    </source>
</evidence>
<dbReference type="Gene3D" id="2.60.40.10">
    <property type="entry name" value="Immunoglobulins"/>
    <property type="match status" value="5"/>
</dbReference>
<feature type="domain" description="IPT/TIG" evidence="3">
    <location>
        <begin position="378"/>
        <end position="459"/>
    </location>
</feature>
<dbReference type="STRING" id="623281.SAMN05421747_11938"/>
<sequence length="752" mass="80344">MRIRNAVMDGSDFLKKRDMKALNYQKLGWIWLWVGALVIFQTCKKNEVHEAERVPLSVGTYYPNSGKAGSLVTIEGEGFARKLDENTAHFSGVQGEVVAVEEGRMVVRAPEGAQSGPLIVGNGSQTQEVGLFTYQSLTITRIHPANGPAGSHIRIYGEGFSSLTEPVKVRINGKDAAVSGASDTLLVAEVPTEAGSGPVEVFVDGMHVRGQDFAFQAIRSIKPLTGGAGTKVRINGEGFESAADGNIVDFNGKRAVVLEVSSTGLLVEAPEGVETGPLAVTVNGQRATGPVFTLVPRPEITEVTPLSGPAGVEMTITGKYFSPELEENIVLVNGVAVPVTAATGQKITLTLPGGTGSGPVAVVVNDQRTEGPQFRDQNLGIVGFSPDNGQDNLEVTITGTGFDPDPGANQVTFNGMPAQVTAATENRLTVLTPANVSTGTLQVIVDGQVALAPREFRRTGVQTIATGLTSVYSMVVDESGVVYAISGQRVVKITPDGQVSTLAGDVTASGNVNGTGTEARFNFTYISSIVMDSQGNLYVSEPTGHQIRKITPQGVVSTFAQITSPNKMVMTSGGDIIVSANRNPWRITRQGQTTQLHNSNYLSVTNIGIAVDENSRIYFFDASYQYDRPNLGFINFATGETMRFFWIGGGPYGVLVGVGDQVYLSSQPTFVADGNGHLLINDAFNQRIMIRRVDISTREVTAWLDFPLGFQDGPLYQAAVRHFYPGTMALAPNGDIYFYQSADQAIRKIFLR</sequence>
<keyword evidence="5" id="KW-1185">Reference proteome</keyword>
<gene>
    <name evidence="4" type="ORF">SAMN05421747_11938</name>
</gene>
<dbReference type="PANTHER" id="PTHR46769:SF2">
    <property type="entry name" value="FIBROCYSTIN-L ISOFORM 2 PRECURSOR-RELATED"/>
    <property type="match status" value="1"/>
</dbReference>
<name>A0A1I1L6L7_9SPHI</name>
<feature type="domain" description="IPT/TIG" evidence="3">
    <location>
        <begin position="218"/>
        <end position="295"/>
    </location>
</feature>
<dbReference type="PANTHER" id="PTHR46769">
    <property type="entry name" value="POLYCYSTIC KIDNEY AND HEPATIC DISEASE 1 (AUTOSOMAL RECESSIVE)-LIKE 1"/>
    <property type="match status" value="1"/>
</dbReference>
<keyword evidence="1" id="KW-0732">Signal</keyword>
<feature type="transmembrane region" description="Helical" evidence="2">
    <location>
        <begin position="21"/>
        <end position="40"/>
    </location>
</feature>